<feature type="compositionally biased region" description="Basic and acidic residues" evidence="3">
    <location>
        <begin position="331"/>
        <end position="343"/>
    </location>
</feature>
<dbReference type="CDD" id="cd01854">
    <property type="entry name" value="YjeQ_EngC"/>
    <property type="match status" value="1"/>
</dbReference>
<dbReference type="GO" id="GO:0046872">
    <property type="term" value="F:metal ion binding"/>
    <property type="evidence" value="ECO:0007669"/>
    <property type="project" value="UniProtKB-KW"/>
</dbReference>
<dbReference type="PROSITE" id="PS50936">
    <property type="entry name" value="ENGC_GTPASE"/>
    <property type="match status" value="1"/>
</dbReference>
<feature type="binding site" evidence="2">
    <location>
        <position position="266"/>
    </location>
    <ligand>
        <name>Zn(2+)</name>
        <dbReference type="ChEBI" id="CHEBI:29105"/>
    </ligand>
</feature>
<feature type="binding site" evidence="2">
    <location>
        <position position="279"/>
    </location>
    <ligand>
        <name>Zn(2+)</name>
        <dbReference type="ChEBI" id="CHEBI:29105"/>
    </ligand>
</feature>
<keyword evidence="2" id="KW-0699">rRNA-binding</keyword>
<comment type="subcellular location">
    <subcellularLocation>
        <location evidence="2">Cytoplasm</location>
    </subcellularLocation>
</comment>
<proteinExistence type="inferred from homology"/>
<keyword evidence="2" id="KW-0342">GTP-binding</keyword>
<keyword evidence="2" id="KW-0547">Nucleotide-binding</keyword>
<dbReference type="InterPro" id="IPR010914">
    <property type="entry name" value="RsgA_GTPase_dom"/>
</dbReference>
<dbReference type="GO" id="GO:0003924">
    <property type="term" value="F:GTPase activity"/>
    <property type="evidence" value="ECO:0007669"/>
    <property type="project" value="UniProtKB-UniRule"/>
</dbReference>
<feature type="binding site" evidence="2">
    <location>
        <position position="273"/>
    </location>
    <ligand>
        <name>Zn(2+)</name>
        <dbReference type="ChEBI" id="CHEBI:29105"/>
    </ligand>
</feature>
<dbReference type="PANTHER" id="PTHR32120:SF10">
    <property type="entry name" value="SMALL RIBOSOMAL SUBUNIT BIOGENESIS GTPASE RSGA"/>
    <property type="match status" value="1"/>
</dbReference>
<dbReference type="Pfam" id="PF03193">
    <property type="entry name" value="RsgA_GTPase"/>
    <property type="match status" value="1"/>
</dbReference>
<name>A0A6B2JUW5_9RHOB</name>
<keyword evidence="1 2" id="KW-0690">Ribosome biogenesis</keyword>
<sequence length="343" mass="37119">MTQLNLADLGWSDHFTRQAGESPRAARISAIHRGRLEALSPEGPLDLTPKGAGLAFAVGDFILHDGTRPTERLVPETEIARRSAGTAAAERQLIAANVGTLGIVTSCNADFSVPRLERYLAMAEASGCLPLILLTKADLTEDPAAFLRQAERLSPLVTALALDARDTEEAAKLEPWLRPGMTLALVGSSGTGKTTLLNALSGLSERTGGLRGDDRGRHHTTFRSLRQTRFGGWIIDTPGMRELGMEGASEGIDVVFSDVSDLAAGCRFSDCRHESEPGCAVKAAVDAGELDAERLARWQKLRREDRHNSESIAEARARFRRFGKTTAHGNARREAKEAGWEEE</sequence>
<organism evidence="5 6">
    <name type="scientific">Pseudoroseicyclus tamaricis</name>
    <dbReference type="NCBI Taxonomy" id="2705421"/>
    <lineage>
        <taxon>Bacteria</taxon>
        <taxon>Pseudomonadati</taxon>
        <taxon>Pseudomonadota</taxon>
        <taxon>Alphaproteobacteria</taxon>
        <taxon>Rhodobacterales</taxon>
        <taxon>Paracoccaceae</taxon>
        <taxon>Pseudoroseicyclus</taxon>
    </lineage>
</organism>
<keyword evidence="2" id="KW-0479">Metal-binding</keyword>
<evidence type="ECO:0000256" key="3">
    <source>
        <dbReference type="SAM" id="MobiDB-lite"/>
    </source>
</evidence>
<dbReference type="GO" id="GO:0005737">
    <property type="term" value="C:cytoplasm"/>
    <property type="evidence" value="ECO:0007669"/>
    <property type="project" value="UniProtKB-SubCell"/>
</dbReference>
<comment type="cofactor">
    <cofactor evidence="2">
        <name>Zn(2+)</name>
        <dbReference type="ChEBI" id="CHEBI:29105"/>
    </cofactor>
    <text evidence="2">Binds 1 zinc ion per subunit.</text>
</comment>
<comment type="function">
    <text evidence="2">One of several proteins that assist in the late maturation steps of the functional core of the 30S ribosomal subunit. Helps release RbfA from mature subunits. May play a role in the assembly of ribosomal proteins into the subunit. Circularly permuted GTPase that catalyzes slow GTP hydrolysis, GTPase activity is stimulated by the 30S ribosomal subunit.</text>
</comment>
<evidence type="ECO:0000313" key="5">
    <source>
        <dbReference type="EMBL" id="NDV02128.1"/>
    </source>
</evidence>
<accession>A0A6B2JUW5</accession>
<dbReference type="EC" id="3.6.1.-" evidence="2"/>
<dbReference type="InterPro" id="IPR004881">
    <property type="entry name" value="Ribosome_biogen_GTPase_RsgA"/>
</dbReference>
<dbReference type="InterPro" id="IPR027417">
    <property type="entry name" value="P-loop_NTPase"/>
</dbReference>
<dbReference type="PANTHER" id="PTHR32120">
    <property type="entry name" value="SMALL RIBOSOMAL SUBUNIT BIOGENESIS GTPASE RSGA"/>
    <property type="match status" value="1"/>
</dbReference>
<comment type="similarity">
    <text evidence="2">Belongs to the TRAFAC class YlqF/YawG GTPase family. RsgA subfamily.</text>
</comment>
<gene>
    <name evidence="2 5" type="primary">rsgA</name>
    <name evidence="5" type="ORF">GZA08_14250</name>
</gene>
<evidence type="ECO:0000313" key="6">
    <source>
        <dbReference type="Proteomes" id="UP000474757"/>
    </source>
</evidence>
<feature type="region of interest" description="Disordered" evidence="3">
    <location>
        <begin position="323"/>
        <end position="343"/>
    </location>
</feature>
<keyword evidence="2" id="KW-0963">Cytoplasm</keyword>
<evidence type="ECO:0000256" key="2">
    <source>
        <dbReference type="HAMAP-Rule" id="MF_01820"/>
    </source>
</evidence>
<dbReference type="RefSeq" id="WP_163894779.1">
    <property type="nucleotide sequence ID" value="NZ_JAAFYS010000003.1"/>
</dbReference>
<dbReference type="Gene3D" id="1.10.40.50">
    <property type="entry name" value="Probable gtpase engc, domain 3"/>
    <property type="match status" value="1"/>
</dbReference>
<dbReference type="Gene3D" id="3.40.50.300">
    <property type="entry name" value="P-loop containing nucleotide triphosphate hydrolases"/>
    <property type="match status" value="1"/>
</dbReference>
<feature type="binding site" evidence="2">
    <location>
        <begin position="187"/>
        <end position="195"/>
    </location>
    <ligand>
        <name>GTP</name>
        <dbReference type="ChEBI" id="CHEBI:37565"/>
    </ligand>
</feature>
<comment type="caution">
    <text evidence="5">The sequence shown here is derived from an EMBL/GenBank/DDBJ whole genome shotgun (WGS) entry which is preliminary data.</text>
</comment>
<dbReference type="SUPFAM" id="SSF52540">
    <property type="entry name" value="P-loop containing nucleoside triphosphate hydrolases"/>
    <property type="match status" value="1"/>
</dbReference>
<dbReference type="HAMAP" id="MF_01820">
    <property type="entry name" value="GTPase_RsgA"/>
    <property type="match status" value="1"/>
</dbReference>
<feature type="binding site" evidence="2">
    <location>
        <begin position="135"/>
        <end position="138"/>
    </location>
    <ligand>
        <name>GTP</name>
        <dbReference type="ChEBI" id="CHEBI:37565"/>
    </ligand>
</feature>
<keyword evidence="2" id="KW-0862">Zinc</keyword>
<comment type="subunit">
    <text evidence="2">Monomer. Associates with 30S ribosomal subunit, binds 16S rRNA.</text>
</comment>
<dbReference type="AlphaFoldDB" id="A0A6B2JUW5"/>
<dbReference type="EMBL" id="JAAGAB010000003">
    <property type="protein sequence ID" value="NDV02128.1"/>
    <property type="molecule type" value="Genomic_DNA"/>
</dbReference>
<protein>
    <recommendedName>
        <fullName evidence="2">Small ribosomal subunit biogenesis GTPase RsgA</fullName>
        <ecNumber evidence="2">3.6.1.-</ecNumber>
    </recommendedName>
</protein>
<reference evidence="5 6" key="1">
    <citation type="submission" date="2020-02" db="EMBL/GenBank/DDBJ databases">
        <title>Pseudoroseicyclus tamarix, sp. nov., isolated from offshore sediment of a Tamarix chinensis forest.</title>
        <authorList>
            <person name="Gai Y."/>
        </authorList>
    </citation>
    <scope>NUCLEOTIDE SEQUENCE [LARGE SCALE GENOMIC DNA]</scope>
    <source>
        <strain evidence="5 6">CLL3-39</strain>
    </source>
</reference>
<keyword evidence="6" id="KW-1185">Reference proteome</keyword>
<dbReference type="GO" id="GO:0005525">
    <property type="term" value="F:GTP binding"/>
    <property type="evidence" value="ECO:0007669"/>
    <property type="project" value="UniProtKB-UniRule"/>
</dbReference>
<dbReference type="NCBIfam" id="TIGR00157">
    <property type="entry name" value="ribosome small subunit-dependent GTPase A"/>
    <property type="match status" value="1"/>
</dbReference>
<keyword evidence="2" id="KW-0378">Hydrolase</keyword>
<dbReference type="Proteomes" id="UP000474757">
    <property type="component" value="Unassembled WGS sequence"/>
</dbReference>
<dbReference type="GO" id="GO:0019843">
    <property type="term" value="F:rRNA binding"/>
    <property type="evidence" value="ECO:0007669"/>
    <property type="project" value="UniProtKB-KW"/>
</dbReference>
<evidence type="ECO:0000259" key="4">
    <source>
        <dbReference type="PROSITE" id="PS50936"/>
    </source>
</evidence>
<dbReference type="GO" id="GO:0042274">
    <property type="term" value="P:ribosomal small subunit biogenesis"/>
    <property type="evidence" value="ECO:0007669"/>
    <property type="project" value="UniProtKB-UniRule"/>
</dbReference>
<evidence type="ECO:0000256" key="1">
    <source>
        <dbReference type="ARBA" id="ARBA00022517"/>
    </source>
</evidence>
<feature type="domain" description="EngC GTPase" evidence="4">
    <location>
        <begin position="96"/>
        <end position="241"/>
    </location>
</feature>
<keyword evidence="2" id="KW-0694">RNA-binding</keyword>
<feature type="binding site" evidence="2">
    <location>
        <position position="271"/>
    </location>
    <ligand>
        <name>Zn(2+)</name>
        <dbReference type="ChEBI" id="CHEBI:29105"/>
    </ligand>
</feature>